<organism evidence="2 3">
    <name type="scientific">Fusarium solani</name>
    <name type="common">Filamentous fungus</name>
    <dbReference type="NCBI Taxonomy" id="169388"/>
    <lineage>
        <taxon>Eukaryota</taxon>
        <taxon>Fungi</taxon>
        <taxon>Dikarya</taxon>
        <taxon>Ascomycota</taxon>
        <taxon>Pezizomycotina</taxon>
        <taxon>Sordariomycetes</taxon>
        <taxon>Hypocreomycetidae</taxon>
        <taxon>Hypocreales</taxon>
        <taxon>Nectriaceae</taxon>
        <taxon>Fusarium</taxon>
        <taxon>Fusarium solani species complex</taxon>
    </lineage>
</organism>
<dbReference type="Pfam" id="PF22701">
    <property type="entry name" value="Mala_s_1-like"/>
    <property type="match status" value="1"/>
</dbReference>
<evidence type="ECO:0000313" key="2">
    <source>
        <dbReference type="EMBL" id="KAH7265778.1"/>
    </source>
</evidence>
<proteinExistence type="predicted"/>
<evidence type="ECO:0000256" key="1">
    <source>
        <dbReference type="SAM" id="SignalP"/>
    </source>
</evidence>
<dbReference type="OrthoDB" id="4434395at2759"/>
<keyword evidence="1" id="KW-0732">Signal</keyword>
<evidence type="ECO:0000313" key="3">
    <source>
        <dbReference type="Proteomes" id="UP000736672"/>
    </source>
</evidence>
<comment type="caution">
    <text evidence="2">The sequence shown here is derived from an EMBL/GenBank/DDBJ whole genome shotgun (WGS) entry which is preliminary data.</text>
</comment>
<name>A0A9P9HZ00_FUSSL</name>
<protein>
    <recommendedName>
        <fullName evidence="4">Tri14-like protein</fullName>
    </recommendedName>
</protein>
<dbReference type="CDD" id="cd12811">
    <property type="entry name" value="MALA"/>
    <property type="match status" value="1"/>
</dbReference>
<feature type="signal peptide" evidence="1">
    <location>
        <begin position="1"/>
        <end position="24"/>
    </location>
</feature>
<dbReference type="EMBL" id="JAGTJS010000006">
    <property type="protein sequence ID" value="KAH7265778.1"/>
    <property type="molecule type" value="Genomic_DNA"/>
</dbReference>
<dbReference type="Proteomes" id="UP000736672">
    <property type="component" value="Unassembled WGS sequence"/>
</dbReference>
<dbReference type="Gene3D" id="2.130.10.10">
    <property type="entry name" value="YVTN repeat-like/Quinoprotein amine dehydrogenase"/>
    <property type="match status" value="1"/>
</dbReference>
<accession>A0A9P9HZ00</accession>
<evidence type="ECO:0008006" key="4">
    <source>
        <dbReference type="Google" id="ProtNLM"/>
    </source>
</evidence>
<keyword evidence="3" id="KW-1185">Reference proteome</keyword>
<dbReference type="InterPro" id="IPR015943">
    <property type="entry name" value="WD40/YVTN_repeat-like_dom_sf"/>
</dbReference>
<reference evidence="2" key="1">
    <citation type="journal article" date="2021" name="Nat. Commun.">
        <title>Genetic determinants of endophytism in the Arabidopsis root mycobiome.</title>
        <authorList>
            <person name="Mesny F."/>
            <person name="Miyauchi S."/>
            <person name="Thiergart T."/>
            <person name="Pickel B."/>
            <person name="Atanasova L."/>
            <person name="Karlsson M."/>
            <person name="Huettel B."/>
            <person name="Barry K.W."/>
            <person name="Haridas S."/>
            <person name="Chen C."/>
            <person name="Bauer D."/>
            <person name="Andreopoulos W."/>
            <person name="Pangilinan J."/>
            <person name="LaButti K."/>
            <person name="Riley R."/>
            <person name="Lipzen A."/>
            <person name="Clum A."/>
            <person name="Drula E."/>
            <person name="Henrissat B."/>
            <person name="Kohler A."/>
            <person name="Grigoriev I.V."/>
            <person name="Martin F.M."/>
            <person name="Hacquard S."/>
        </authorList>
    </citation>
    <scope>NUCLEOTIDE SEQUENCE</scope>
    <source>
        <strain evidence="2">FSSC 5 MPI-SDFR-AT-0091</strain>
    </source>
</reference>
<gene>
    <name evidence="2" type="ORF">B0J15DRAFT_579647</name>
</gene>
<dbReference type="InterPro" id="IPR054550">
    <property type="entry name" value="Mala_s_1-like"/>
</dbReference>
<dbReference type="SUPFAM" id="SSF63829">
    <property type="entry name" value="Calcium-dependent phosphotriesterase"/>
    <property type="match status" value="1"/>
</dbReference>
<dbReference type="AlphaFoldDB" id="A0A9P9HZ00"/>
<feature type="chain" id="PRO_5040424493" description="Tri14-like protein" evidence="1">
    <location>
        <begin position="25"/>
        <end position="357"/>
    </location>
</feature>
<sequence>MASLSRHMRLSPSLLLLSASAATAFPSRYSNSGSHCASISGDKTINSFQLYPENAAFDESRCSVYFSSVYNATVAVWDPYVNAVIDSIKFKGLSGDPILHASGVKVDPLGRLSVVIDAGAAFDTEGQDISGDNFLVKYDLKTRRELWRRNLTAITNGVYSGYQDIEHDEHGNTFVIGTFPSSIIRVSADNKQASAWYLATPPDHTKHGFTGAVSVGDSLIVPDNVDGQLYKFNKRDKQGKPSKISLSSGKTPIGQGLDGAILPPLYHGTVLLVSDNTNGTIVLHSADGKWNKARNVGSIANKYLAAGGSTVASLQIGSSIYSVTEYFGDAKVKGTLAGNRTQFPLHDITKQIADLLN</sequence>